<feature type="region of interest" description="Disordered" evidence="1">
    <location>
        <begin position="1"/>
        <end position="120"/>
    </location>
</feature>
<dbReference type="EMBL" id="PGGS01001819">
    <property type="protein sequence ID" value="PNH00001.1"/>
    <property type="molecule type" value="Genomic_DNA"/>
</dbReference>
<evidence type="ECO:0000313" key="3">
    <source>
        <dbReference type="Proteomes" id="UP000236333"/>
    </source>
</evidence>
<protein>
    <submittedName>
        <fullName evidence="2">Uncharacterized protein</fullName>
    </submittedName>
</protein>
<dbReference type="Proteomes" id="UP000236333">
    <property type="component" value="Unassembled WGS sequence"/>
</dbReference>
<sequence length="120" mass="12654">MTRDVVLAAADAADPETGSPVQQLRRQRLTTPASGQHASPPTATPEAAAGRERRITLRSTGRAPLPALAAAARRPGRPVRVEHRATSSASWGSRRSRSSTLTASKGCAPRMKKEAASSYL</sequence>
<feature type="compositionally biased region" description="Low complexity" evidence="1">
    <location>
        <begin position="38"/>
        <end position="48"/>
    </location>
</feature>
<feature type="compositionally biased region" description="Polar residues" evidence="1">
    <location>
        <begin position="19"/>
        <end position="37"/>
    </location>
</feature>
<dbReference type="AlphaFoldDB" id="A0A2J7ZI99"/>
<gene>
    <name evidence="2" type="ORF">TSOC_014199</name>
</gene>
<proteinExistence type="predicted"/>
<feature type="compositionally biased region" description="Low complexity" evidence="1">
    <location>
        <begin position="86"/>
        <end position="104"/>
    </location>
</feature>
<name>A0A2J7ZI99_9CHLO</name>
<feature type="compositionally biased region" description="Low complexity" evidence="1">
    <location>
        <begin position="61"/>
        <end position="73"/>
    </location>
</feature>
<keyword evidence="3" id="KW-1185">Reference proteome</keyword>
<organism evidence="2 3">
    <name type="scientific">Tetrabaena socialis</name>
    <dbReference type="NCBI Taxonomy" id="47790"/>
    <lineage>
        <taxon>Eukaryota</taxon>
        <taxon>Viridiplantae</taxon>
        <taxon>Chlorophyta</taxon>
        <taxon>core chlorophytes</taxon>
        <taxon>Chlorophyceae</taxon>
        <taxon>CS clade</taxon>
        <taxon>Chlamydomonadales</taxon>
        <taxon>Tetrabaenaceae</taxon>
        <taxon>Tetrabaena</taxon>
    </lineage>
</organism>
<comment type="caution">
    <text evidence="2">The sequence shown here is derived from an EMBL/GenBank/DDBJ whole genome shotgun (WGS) entry which is preliminary data.</text>
</comment>
<evidence type="ECO:0000313" key="2">
    <source>
        <dbReference type="EMBL" id="PNH00001.1"/>
    </source>
</evidence>
<feature type="compositionally biased region" description="Basic and acidic residues" evidence="1">
    <location>
        <begin position="111"/>
        <end position="120"/>
    </location>
</feature>
<evidence type="ECO:0000256" key="1">
    <source>
        <dbReference type="SAM" id="MobiDB-lite"/>
    </source>
</evidence>
<accession>A0A2J7ZI99</accession>
<feature type="non-terminal residue" evidence="2">
    <location>
        <position position="120"/>
    </location>
</feature>
<reference evidence="2 3" key="1">
    <citation type="journal article" date="2017" name="Mol. Biol. Evol.">
        <title>The 4-celled Tetrabaena socialis nuclear genome reveals the essential components for genetic control of cell number at the origin of multicellularity in the volvocine lineage.</title>
        <authorList>
            <person name="Featherston J."/>
            <person name="Arakaki Y."/>
            <person name="Hanschen E.R."/>
            <person name="Ferris P.J."/>
            <person name="Michod R.E."/>
            <person name="Olson B.J.S.C."/>
            <person name="Nozaki H."/>
            <person name="Durand P.M."/>
        </authorList>
    </citation>
    <scope>NUCLEOTIDE SEQUENCE [LARGE SCALE GENOMIC DNA]</scope>
    <source>
        <strain evidence="2 3">NIES-571</strain>
    </source>
</reference>